<evidence type="ECO:0000313" key="2">
    <source>
        <dbReference type="Proteomes" id="UP000226192"/>
    </source>
</evidence>
<accession>A0A2C5YAS1</accession>
<dbReference type="AlphaFoldDB" id="A0A2C5YAS1"/>
<gene>
    <name evidence="1" type="ORF">CDD81_4719</name>
</gene>
<dbReference type="EMBL" id="NJET01000032">
    <property type="protein sequence ID" value="PHH64362.1"/>
    <property type="molecule type" value="Genomic_DNA"/>
</dbReference>
<organism evidence="1 2">
    <name type="scientific">Ophiocordyceps australis</name>
    <dbReference type="NCBI Taxonomy" id="1399860"/>
    <lineage>
        <taxon>Eukaryota</taxon>
        <taxon>Fungi</taxon>
        <taxon>Dikarya</taxon>
        <taxon>Ascomycota</taxon>
        <taxon>Pezizomycotina</taxon>
        <taxon>Sordariomycetes</taxon>
        <taxon>Hypocreomycetidae</taxon>
        <taxon>Hypocreales</taxon>
        <taxon>Ophiocordycipitaceae</taxon>
        <taxon>Ophiocordyceps</taxon>
    </lineage>
</organism>
<proteinExistence type="predicted"/>
<comment type="caution">
    <text evidence="1">The sequence shown here is derived from an EMBL/GenBank/DDBJ whole genome shotgun (WGS) entry which is preliminary data.</text>
</comment>
<evidence type="ECO:0000313" key="1">
    <source>
        <dbReference type="EMBL" id="PHH64362.1"/>
    </source>
</evidence>
<protein>
    <submittedName>
        <fullName evidence="1">Uncharacterized protein</fullName>
    </submittedName>
</protein>
<sequence>MAALAAARPAPVDDATKMLSTRNEALAAPRIESRGTTGAKIDNLNLKDSDRVFVPDPAAFEDALNGMGEEFRPAPNA</sequence>
<reference evidence="1 2" key="1">
    <citation type="submission" date="2017-06" db="EMBL/GenBank/DDBJ databases">
        <title>Ant-infecting Ophiocordyceps genomes reveal a high diversity of potential behavioral manipulation genes and a possible major role for enterotoxins.</title>
        <authorList>
            <person name="De Bekker C."/>
            <person name="Evans H.C."/>
            <person name="Brachmann A."/>
            <person name="Hughes D.P."/>
        </authorList>
    </citation>
    <scope>NUCLEOTIDE SEQUENCE [LARGE SCALE GENOMIC DNA]</scope>
    <source>
        <strain evidence="1 2">Map64</strain>
    </source>
</reference>
<dbReference type="Proteomes" id="UP000226192">
    <property type="component" value="Unassembled WGS sequence"/>
</dbReference>
<name>A0A2C5YAS1_9HYPO</name>
<keyword evidence="2" id="KW-1185">Reference proteome</keyword>